<gene>
    <name evidence="3" type="ORF">J1N35_044126</name>
</gene>
<dbReference type="AlphaFoldDB" id="A0A9D3U8L4"/>
<sequence length="169" mass="19950">MTSQMNDSFGRSTKKVRRQQMDPSNLDDLIVGENGMQVDNSKEQKMSWNDKLVGNTSHGKSQIREEFRLLVKTVDRIPSFTFSKEVHKHIERDMAKTMIIKLMGRMIAFHMLLGKIQSLWQLKNLIQLMDLEKHYYLMKFQDDEDYATTLMGGLWIIFEQYLVMQPWSP</sequence>
<dbReference type="InterPro" id="IPR040256">
    <property type="entry name" value="At4g02000-like"/>
</dbReference>
<name>A0A9D3U8L4_9ROSI</name>
<accession>A0A9D3U8L4</accession>
<proteinExistence type="predicted"/>
<dbReference type="InterPro" id="IPR025558">
    <property type="entry name" value="DUF4283"/>
</dbReference>
<feature type="domain" description="DUF4283" evidence="2">
    <location>
        <begin position="96"/>
        <end position="169"/>
    </location>
</feature>
<organism evidence="3 4">
    <name type="scientific">Gossypium stocksii</name>
    <dbReference type="NCBI Taxonomy" id="47602"/>
    <lineage>
        <taxon>Eukaryota</taxon>
        <taxon>Viridiplantae</taxon>
        <taxon>Streptophyta</taxon>
        <taxon>Embryophyta</taxon>
        <taxon>Tracheophyta</taxon>
        <taxon>Spermatophyta</taxon>
        <taxon>Magnoliopsida</taxon>
        <taxon>eudicotyledons</taxon>
        <taxon>Gunneridae</taxon>
        <taxon>Pentapetalae</taxon>
        <taxon>rosids</taxon>
        <taxon>malvids</taxon>
        <taxon>Malvales</taxon>
        <taxon>Malvaceae</taxon>
        <taxon>Malvoideae</taxon>
        <taxon>Gossypium</taxon>
    </lineage>
</organism>
<reference evidence="3 4" key="1">
    <citation type="journal article" date="2021" name="Plant Biotechnol. J.">
        <title>Multi-omics assisted identification of the key and species-specific regulatory components of drought-tolerant mechanisms in Gossypium stocksii.</title>
        <authorList>
            <person name="Yu D."/>
            <person name="Ke L."/>
            <person name="Zhang D."/>
            <person name="Wu Y."/>
            <person name="Sun Y."/>
            <person name="Mei J."/>
            <person name="Sun J."/>
            <person name="Sun Y."/>
        </authorList>
    </citation>
    <scope>NUCLEOTIDE SEQUENCE [LARGE SCALE GENOMIC DNA]</scope>
    <source>
        <strain evidence="4">cv. E1</strain>
        <tissue evidence="3">Leaf</tissue>
    </source>
</reference>
<comment type="caution">
    <text evidence="3">The sequence shown here is derived from an EMBL/GenBank/DDBJ whole genome shotgun (WGS) entry which is preliminary data.</text>
</comment>
<evidence type="ECO:0000313" key="3">
    <source>
        <dbReference type="EMBL" id="KAH1031952.1"/>
    </source>
</evidence>
<dbReference type="Proteomes" id="UP000828251">
    <property type="component" value="Unassembled WGS sequence"/>
</dbReference>
<evidence type="ECO:0000313" key="4">
    <source>
        <dbReference type="Proteomes" id="UP000828251"/>
    </source>
</evidence>
<keyword evidence="4" id="KW-1185">Reference proteome</keyword>
<feature type="compositionally biased region" description="Polar residues" evidence="1">
    <location>
        <begin position="1"/>
        <end position="11"/>
    </location>
</feature>
<protein>
    <recommendedName>
        <fullName evidence="2">DUF4283 domain-containing protein</fullName>
    </recommendedName>
</protein>
<dbReference type="Pfam" id="PF14111">
    <property type="entry name" value="DUF4283"/>
    <property type="match status" value="1"/>
</dbReference>
<evidence type="ECO:0000256" key="1">
    <source>
        <dbReference type="SAM" id="MobiDB-lite"/>
    </source>
</evidence>
<feature type="region of interest" description="Disordered" evidence="1">
    <location>
        <begin position="1"/>
        <end position="29"/>
    </location>
</feature>
<dbReference type="PANTHER" id="PTHR31286:SF99">
    <property type="entry name" value="DUF4283 DOMAIN-CONTAINING PROTEIN"/>
    <property type="match status" value="1"/>
</dbReference>
<evidence type="ECO:0000259" key="2">
    <source>
        <dbReference type="Pfam" id="PF14111"/>
    </source>
</evidence>
<dbReference type="OrthoDB" id="971474at2759"/>
<dbReference type="PANTHER" id="PTHR31286">
    <property type="entry name" value="GLYCINE-RICH CELL WALL STRUCTURAL PROTEIN 1.8-LIKE"/>
    <property type="match status" value="1"/>
</dbReference>
<dbReference type="EMBL" id="JAIQCV010000013">
    <property type="protein sequence ID" value="KAH1031952.1"/>
    <property type="molecule type" value="Genomic_DNA"/>
</dbReference>